<reference evidence="2 4" key="2">
    <citation type="journal article" date="2018" name="Plant J.">
        <title>The Physcomitrella patens chromosome-scale assembly reveals moss genome structure and evolution.</title>
        <authorList>
            <person name="Lang D."/>
            <person name="Ullrich K.K."/>
            <person name="Murat F."/>
            <person name="Fuchs J."/>
            <person name="Jenkins J."/>
            <person name="Haas F.B."/>
            <person name="Piednoel M."/>
            <person name="Gundlach H."/>
            <person name="Van Bel M."/>
            <person name="Meyberg R."/>
            <person name="Vives C."/>
            <person name="Morata J."/>
            <person name="Symeonidi A."/>
            <person name="Hiss M."/>
            <person name="Muchero W."/>
            <person name="Kamisugi Y."/>
            <person name="Saleh O."/>
            <person name="Blanc G."/>
            <person name="Decker E.L."/>
            <person name="van Gessel N."/>
            <person name="Grimwood J."/>
            <person name="Hayes R.D."/>
            <person name="Graham S.W."/>
            <person name="Gunter L.E."/>
            <person name="McDaniel S.F."/>
            <person name="Hoernstein S.N.W."/>
            <person name="Larsson A."/>
            <person name="Li F.W."/>
            <person name="Perroud P.F."/>
            <person name="Phillips J."/>
            <person name="Ranjan P."/>
            <person name="Rokshar D.S."/>
            <person name="Rothfels C.J."/>
            <person name="Schneider L."/>
            <person name="Shu S."/>
            <person name="Stevenson D.W."/>
            <person name="Thummler F."/>
            <person name="Tillich M."/>
            <person name="Villarreal Aguilar J.C."/>
            <person name="Widiez T."/>
            <person name="Wong G.K."/>
            <person name="Wymore A."/>
            <person name="Zhang Y."/>
            <person name="Zimmer A.D."/>
            <person name="Quatrano R.S."/>
            <person name="Mayer K.F.X."/>
            <person name="Goodstein D."/>
            <person name="Casacuberta J.M."/>
            <person name="Vandepoele K."/>
            <person name="Reski R."/>
            <person name="Cuming A.C."/>
            <person name="Tuskan G.A."/>
            <person name="Maumus F."/>
            <person name="Salse J."/>
            <person name="Schmutz J."/>
            <person name="Rensing S.A."/>
        </authorList>
    </citation>
    <scope>NUCLEOTIDE SEQUENCE [LARGE SCALE GENOMIC DNA]</scope>
    <source>
        <strain evidence="3 4">cv. Gransden 2004</strain>
    </source>
</reference>
<keyword evidence="4" id="KW-1185">Reference proteome</keyword>
<dbReference type="Proteomes" id="UP000006727">
    <property type="component" value="Chromosome 22"/>
</dbReference>
<feature type="chain" id="PRO_5036042749" evidence="1">
    <location>
        <begin position="21"/>
        <end position="143"/>
    </location>
</feature>
<reference evidence="3" key="3">
    <citation type="submission" date="2020-12" db="UniProtKB">
        <authorList>
            <consortium name="EnsemblPlants"/>
        </authorList>
    </citation>
    <scope>IDENTIFICATION</scope>
</reference>
<dbReference type="Gramene" id="Pp3c22_21050V3.1">
    <property type="protein sequence ID" value="Pp3c22_21050V3.1"/>
    <property type="gene ID" value="Pp3c22_21050"/>
</dbReference>
<dbReference type="EnsemblPlants" id="Pp3c22_21050V3.1">
    <property type="protein sequence ID" value="Pp3c22_21050V3.1"/>
    <property type="gene ID" value="Pp3c22_21050"/>
</dbReference>
<proteinExistence type="predicted"/>
<keyword evidence="1" id="KW-0732">Signal</keyword>
<accession>A0A2K1IP63</accession>
<organism evidence="2">
    <name type="scientific">Physcomitrium patens</name>
    <name type="common">Spreading-leaved earth moss</name>
    <name type="synonym">Physcomitrella patens</name>
    <dbReference type="NCBI Taxonomy" id="3218"/>
    <lineage>
        <taxon>Eukaryota</taxon>
        <taxon>Viridiplantae</taxon>
        <taxon>Streptophyta</taxon>
        <taxon>Embryophyta</taxon>
        <taxon>Bryophyta</taxon>
        <taxon>Bryophytina</taxon>
        <taxon>Bryopsida</taxon>
        <taxon>Funariidae</taxon>
        <taxon>Funariales</taxon>
        <taxon>Funariaceae</taxon>
        <taxon>Physcomitrium</taxon>
    </lineage>
</organism>
<dbReference type="EMBL" id="ABEU02000022">
    <property type="protein sequence ID" value="PNR31073.1"/>
    <property type="molecule type" value="Genomic_DNA"/>
</dbReference>
<gene>
    <name evidence="2" type="ORF">PHYPA_027389</name>
</gene>
<dbReference type="STRING" id="3218.A0A2K1IP63"/>
<feature type="signal peptide" evidence="1">
    <location>
        <begin position="1"/>
        <end position="20"/>
    </location>
</feature>
<protein>
    <submittedName>
        <fullName evidence="2 3">Uncharacterized protein</fullName>
    </submittedName>
</protein>
<reference evidence="2 4" key="1">
    <citation type="journal article" date="2008" name="Science">
        <title>The Physcomitrella genome reveals evolutionary insights into the conquest of land by plants.</title>
        <authorList>
            <person name="Rensing S."/>
            <person name="Lang D."/>
            <person name="Zimmer A."/>
            <person name="Terry A."/>
            <person name="Salamov A."/>
            <person name="Shapiro H."/>
            <person name="Nishiyama T."/>
            <person name="Perroud P.-F."/>
            <person name="Lindquist E."/>
            <person name="Kamisugi Y."/>
            <person name="Tanahashi T."/>
            <person name="Sakakibara K."/>
            <person name="Fujita T."/>
            <person name="Oishi K."/>
            <person name="Shin-I T."/>
            <person name="Kuroki Y."/>
            <person name="Toyoda A."/>
            <person name="Suzuki Y."/>
            <person name="Hashimoto A."/>
            <person name="Yamaguchi K."/>
            <person name="Sugano A."/>
            <person name="Kohara Y."/>
            <person name="Fujiyama A."/>
            <person name="Anterola A."/>
            <person name="Aoki S."/>
            <person name="Ashton N."/>
            <person name="Barbazuk W.B."/>
            <person name="Barker E."/>
            <person name="Bennetzen J."/>
            <person name="Bezanilla M."/>
            <person name="Blankenship R."/>
            <person name="Cho S.H."/>
            <person name="Dutcher S."/>
            <person name="Estelle M."/>
            <person name="Fawcett J.A."/>
            <person name="Gundlach H."/>
            <person name="Hanada K."/>
            <person name="Heyl A."/>
            <person name="Hicks K.A."/>
            <person name="Hugh J."/>
            <person name="Lohr M."/>
            <person name="Mayer K."/>
            <person name="Melkozernov A."/>
            <person name="Murata T."/>
            <person name="Nelson D."/>
            <person name="Pils B."/>
            <person name="Prigge M."/>
            <person name="Reiss B."/>
            <person name="Renner T."/>
            <person name="Rombauts S."/>
            <person name="Rushton P."/>
            <person name="Sanderfoot A."/>
            <person name="Schween G."/>
            <person name="Shiu S.-H."/>
            <person name="Stueber K."/>
            <person name="Theodoulou F.L."/>
            <person name="Tu H."/>
            <person name="Van de Peer Y."/>
            <person name="Verrier P.J."/>
            <person name="Waters E."/>
            <person name="Wood A."/>
            <person name="Yang L."/>
            <person name="Cove D."/>
            <person name="Cuming A."/>
            <person name="Hasebe M."/>
            <person name="Lucas S."/>
            <person name="Mishler D.B."/>
            <person name="Reski R."/>
            <person name="Grigoriev I."/>
            <person name="Quatrano R.S."/>
            <person name="Boore J.L."/>
        </authorList>
    </citation>
    <scope>NUCLEOTIDE SEQUENCE [LARGE SCALE GENOMIC DNA]</scope>
    <source>
        <strain evidence="3 4">cv. Gransden 2004</strain>
    </source>
</reference>
<evidence type="ECO:0000313" key="2">
    <source>
        <dbReference type="EMBL" id="PNR31073.1"/>
    </source>
</evidence>
<name>A0A2K1IP63_PHYPA</name>
<dbReference type="InParanoid" id="A0A2K1IP63"/>
<evidence type="ECO:0000313" key="3">
    <source>
        <dbReference type="EnsemblPlants" id="Pp3c22_21050V3.1"/>
    </source>
</evidence>
<evidence type="ECO:0000256" key="1">
    <source>
        <dbReference type="SAM" id="SignalP"/>
    </source>
</evidence>
<evidence type="ECO:0000313" key="4">
    <source>
        <dbReference type="Proteomes" id="UP000006727"/>
    </source>
</evidence>
<dbReference type="PaxDb" id="3218-PP1S225_65V6.1"/>
<dbReference type="AlphaFoldDB" id="A0A2K1IP63"/>
<sequence length="143" mass="14992">MNSFVNCYLCILAILPISYSEFFVHIGSVASTLPAALAPVLGPLGTTVPPAVTPLPKPFFFFQNPSVLADASPGLGAAAAALSSPALVVPFSAAAADAMSQASEYLLVNNMFDLNCSDSAFDMDIKQGMQECSKFVVVKHIFD</sequence>